<dbReference type="AlphaFoldDB" id="K8F361"/>
<sequence>MTNFPRVQDALNKAMNEDDFEDDEAAFLRLSSLTPEELSKHTAKSRDALDLRLKRLSSLYESTELEFKEMERVKEKLLENVNKLREMTREEGEEEEEEEEEDGEIQRLERLLLEEKEKQRAMMTTTSDKK</sequence>
<dbReference type="EMBL" id="FO082266">
    <property type="protein sequence ID" value="CCO19260.1"/>
    <property type="molecule type" value="Genomic_DNA"/>
</dbReference>
<protein>
    <submittedName>
        <fullName evidence="2">Uncharacterized protein</fullName>
    </submittedName>
</protein>
<evidence type="ECO:0000313" key="3">
    <source>
        <dbReference type="Proteomes" id="UP000198341"/>
    </source>
</evidence>
<name>K8F361_9CHLO</name>
<accession>K8F361</accession>
<gene>
    <name evidence="2" type="ordered locus">Bathy13g01960</name>
</gene>
<dbReference type="GeneID" id="19012148"/>
<proteinExistence type="predicted"/>
<organism evidence="2 3">
    <name type="scientific">Bathycoccus prasinos</name>
    <dbReference type="NCBI Taxonomy" id="41875"/>
    <lineage>
        <taxon>Eukaryota</taxon>
        <taxon>Viridiplantae</taxon>
        <taxon>Chlorophyta</taxon>
        <taxon>Mamiellophyceae</taxon>
        <taxon>Mamiellales</taxon>
        <taxon>Bathycoccaceae</taxon>
        <taxon>Bathycoccus</taxon>
    </lineage>
</organism>
<feature type="region of interest" description="Disordered" evidence="1">
    <location>
        <begin position="85"/>
        <end position="106"/>
    </location>
</feature>
<reference evidence="2 3" key="1">
    <citation type="submission" date="2011-10" db="EMBL/GenBank/DDBJ databases">
        <authorList>
            <person name="Genoscope - CEA"/>
        </authorList>
    </citation>
    <scope>NUCLEOTIDE SEQUENCE [LARGE SCALE GENOMIC DNA]</scope>
    <source>
        <strain evidence="2 3">RCC 1105</strain>
    </source>
</reference>
<dbReference type="RefSeq" id="XP_007509457.1">
    <property type="nucleotide sequence ID" value="XM_007509395.1"/>
</dbReference>
<dbReference type="Proteomes" id="UP000198341">
    <property type="component" value="Chromosome 13"/>
</dbReference>
<feature type="compositionally biased region" description="Acidic residues" evidence="1">
    <location>
        <begin position="91"/>
        <end position="103"/>
    </location>
</feature>
<evidence type="ECO:0000313" key="2">
    <source>
        <dbReference type="EMBL" id="CCO19260.1"/>
    </source>
</evidence>
<keyword evidence="3" id="KW-1185">Reference proteome</keyword>
<dbReference type="KEGG" id="bpg:Bathy13g01960"/>
<evidence type="ECO:0000256" key="1">
    <source>
        <dbReference type="SAM" id="MobiDB-lite"/>
    </source>
</evidence>